<protein>
    <submittedName>
        <fullName evidence="1">Uncharacterized protein</fullName>
    </submittedName>
</protein>
<gene>
    <name evidence="1" type="ORF">PVK06_002647</name>
</gene>
<dbReference type="EMBL" id="JARKNE010000001">
    <property type="protein sequence ID" value="KAK5846362.1"/>
    <property type="molecule type" value="Genomic_DNA"/>
</dbReference>
<proteinExistence type="predicted"/>
<name>A0ABR0R594_GOSAR</name>
<organism evidence="1 2">
    <name type="scientific">Gossypium arboreum</name>
    <name type="common">Tree cotton</name>
    <name type="synonym">Gossypium nanking</name>
    <dbReference type="NCBI Taxonomy" id="29729"/>
    <lineage>
        <taxon>Eukaryota</taxon>
        <taxon>Viridiplantae</taxon>
        <taxon>Streptophyta</taxon>
        <taxon>Embryophyta</taxon>
        <taxon>Tracheophyta</taxon>
        <taxon>Spermatophyta</taxon>
        <taxon>Magnoliopsida</taxon>
        <taxon>eudicotyledons</taxon>
        <taxon>Gunneridae</taxon>
        <taxon>Pentapetalae</taxon>
        <taxon>rosids</taxon>
        <taxon>malvids</taxon>
        <taxon>Malvales</taxon>
        <taxon>Malvaceae</taxon>
        <taxon>Malvoideae</taxon>
        <taxon>Gossypium</taxon>
    </lineage>
</organism>
<evidence type="ECO:0000313" key="2">
    <source>
        <dbReference type="Proteomes" id="UP001358586"/>
    </source>
</evidence>
<dbReference type="Proteomes" id="UP001358586">
    <property type="component" value="Chromosome 1"/>
</dbReference>
<accession>A0ABR0R594</accession>
<evidence type="ECO:0000313" key="1">
    <source>
        <dbReference type="EMBL" id="KAK5846362.1"/>
    </source>
</evidence>
<sequence length="148" mass="18009">MRLIGRVFLSTVTIPMVEQPRETQRYTNQARGYLTSSRSRNQGVEMHKSNQVMRQFRCTQHILLPSSELDDLRKVDLRGRLKEDWPTFHKQYIEIWQCSYDYLPTCELFLISELETSLDYMDWFKHNDKSYLLPASKKRRQRHRRRPR</sequence>
<reference evidence="1 2" key="1">
    <citation type="submission" date="2023-03" db="EMBL/GenBank/DDBJ databases">
        <title>WGS of Gossypium arboreum.</title>
        <authorList>
            <person name="Yu D."/>
        </authorList>
    </citation>
    <scope>NUCLEOTIDE SEQUENCE [LARGE SCALE GENOMIC DNA]</scope>
    <source>
        <tissue evidence="1">Leaf</tissue>
    </source>
</reference>
<keyword evidence="2" id="KW-1185">Reference proteome</keyword>
<comment type="caution">
    <text evidence="1">The sequence shown here is derived from an EMBL/GenBank/DDBJ whole genome shotgun (WGS) entry which is preliminary data.</text>
</comment>